<evidence type="ECO:0000256" key="5">
    <source>
        <dbReference type="ARBA" id="ARBA00022777"/>
    </source>
</evidence>
<dbReference type="CDD" id="cd00082">
    <property type="entry name" value="HisKA"/>
    <property type="match status" value="1"/>
</dbReference>
<evidence type="ECO:0000256" key="2">
    <source>
        <dbReference type="ARBA" id="ARBA00012438"/>
    </source>
</evidence>
<dbReference type="InterPro" id="IPR004358">
    <property type="entry name" value="Sig_transdc_His_kin-like_C"/>
</dbReference>
<dbReference type="Pfam" id="PF02518">
    <property type="entry name" value="HATPase_c"/>
    <property type="match status" value="1"/>
</dbReference>
<sequence length="389" mass="42256">MVIDIKADVDAVQQIGAVPKVLDLAARITGMGFVAIARVTSDQWICCAVRDSIAFGLEPGGELRVETTICNEIRQHGNTVVINDVQTDSDFCNHPTPAMYGFRSYISAPIVLIDGAVWGTLCAIDPTPRQLRTPEILDTFQLLAELIAAQLELNQRLERSQADLIDERKTAELREQFIGVLGHDLRNPLAAVDAGMRVLLKNLDTGRAPEIALGVQKAVYRMAGIVENVMDFARGRLGGGLTIKRDATLPLTPVLEQIIAEFRTAWPTVTISSSVQIEEPISCDRSKMGQLFSNLLGNAITHGDQDRPIHVVARTFDGTFGLTVSNEGPPISEKALANLFKPYTRGDRPSQQGLGLGLYIASQIAQAHGGKLSAISTARETTFSFEMPI</sequence>
<keyword evidence="6" id="KW-0902">Two-component regulatory system</keyword>
<dbReference type="CDD" id="cd00075">
    <property type="entry name" value="HATPase"/>
    <property type="match status" value="1"/>
</dbReference>
<dbReference type="SMART" id="SM00387">
    <property type="entry name" value="HATPase_c"/>
    <property type="match status" value="1"/>
</dbReference>
<dbReference type="EC" id="2.7.13.3" evidence="2"/>
<evidence type="ECO:0000256" key="7">
    <source>
        <dbReference type="SAM" id="Coils"/>
    </source>
</evidence>
<dbReference type="InterPro" id="IPR003594">
    <property type="entry name" value="HATPase_dom"/>
</dbReference>
<dbReference type="InterPro" id="IPR050736">
    <property type="entry name" value="Sensor_HK_Regulatory"/>
</dbReference>
<dbReference type="InterPro" id="IPR003661">
    <property type="entry name" value="HisK_dim/P_dom"/>
</dbReference>
<keyword evidence="5 9" id="KW-0418">Kinase</keyword>
<evidence type="ECO:0000313" key="10">
    <source>
        <dbReference type="Proteomes" id="UP000181962"/>
    </source>
</evidence>
<dbReference type="Gene3D" id="3.30.450.40">
    <property type="match status" value="1"/>
</dbReference>
<dbReference type="InterPro" id="IPR005467">
    <property type="entry name" value="His_kinase_dom"/>
</dbReference>
<dbReference type="Gene3D" id="3.30.565.10">
    <property type="entry name" value="Histidine kinase-like ATPase, C-terminal domain"/>
    <property type="match status" value="1"/>
</dbReference>
<dbReference type="EMBL" id="CP017637">
    <property type="protein sequence ID" value="APG07400.1"/>
    <property type="molecule type" value="Genomic_DNA"/>
</dbReference>
<dbReference type="Gene3D" id="1.10.287.130">
    <property type="match status" value="1"/>
</dbReference>
<dbReference type="Proteomes" id="UP000181962">
    <property type="component" value="Chromosome"/>
</dbReference>
<name>A0A1L3F295_BRAJP</name>
<evidence type="ECO:0000313" key="9">
    <source>
        <dbReference type="EMBL" id="APG07400.1"/>
    </source>
</evidence>
<evidence type="ECO:0000256" key="3">
    <source>
        <dbReference type="ARBA" id="ARBA00022553"/>
    </source>
</evidence>
<dbReference type="PROSITE" id="PS50109">
    <property type="entry name" value="HIS_KIN"/>
    <property type="match status" value="1"/>
</dbReference>
<comment type="catalytic activity">
    <reaction evidence="1">
        <text>ATP + protein L-histidine = ADP + protein N-phospho-L-histidine.</text>
        <dbReference type="EC" id="2.7.13.3"/>
    </reaction>
</comment>
<feature type="domain" description="Histidine kinase" evidence="8">
    <location>
        <begin position="180"/>
        <end position="389"/>
    </location>
</feature>
<organism evidence="9 10">
    <name type="scientific">Bradyrhizobium japonicum</name>
    <dbReference type="NCBI Taxonomy" id="375"/>
    <lineage>
        <taxon>Bacteria</taxon>
        <taxon>Pseudomonadati</taxon>
        <taxon>Pseudomonadota</taxon>
        <taxon>Alphaproteobacteria</taxon>
        <taxon>Hyphomicrobiales</taxon>
        <taxon>Nitrobacteraceae</taxon>
        <taxon>Bradyrhizobium</taxon>
    </lineage>
</organism>
<dbReference type="PANTHER" id="PTHR43711">
    <property type="entry name" value="TWO-COMPONENT HISTIDINE KINASE"/>
    <property type="match status" value="1"/>
</dbReference>
<evidence type="ECO:0000259" key="8">
    <source>
        <dbReference type="PROSITE" id="PS50109"/>
    </source>
</evidence>
<dbReference type="InterPro" id="IPR003018">
    <property type="entry name" value="GAF"/>
</dbReference>
<dbReference type="Pfam" id="PF00512">
    <property type="entry name" value="HisKA"/>
    <property type="match status" value="1"/>
</dbReference>
<evidence type="ECO:0000256" key="1">
    <source>
        <dbReference type="ARBA" id="ARBA00000085"/>
    </source>
</evidence>
<keyword evidence="4" id="KW-0808">Transferase</keyword>
<dbReference type="SMART" id="SM00065">
    <property type="entry name" value="GAF"/>
    <property type="match status" value="1"/>
</dbReference>
<dbReference type="SUPFAM" id="SSF55874">
    <property type="entry name" value="ATPase domain of HSP90 chaperone/DNA topoisomerase II/histidine kinase"/>
    <property type="match status" value="1"/>
</dbReference>
<gene>
    <name evidence="9" type="ORF">BKD09_03575</name>
</gene>
<dbReference type="Pfam" id="PF01590">
    <property type="entry name" value="GAF"/>
    <property type="match status" value="1"/>
</dbReference>
<dbReference type="InterPro" id="IPR036097">
    <property type="entry name" value="HisK_dim/P_sf"/>
</dbReference>
<keyword evidence="7" id="KW-0175">Coiled coil</keyword>
<dbReference type="OrthoDB" id="9795133at2"/>
<keyword evidence="3" id="KW-0597">Phosphoprotein</keyword>
<evidence type="ECO:0000256" key="6">
    <source>
        <dbReference type="ARBA" id="ARBA00023012"/>
    </source>
</evidence>
<reference evidence="9 10" key="1">
    <citation type="submission" date="2016-11" db="EMBL/GenBank/DDBJ databases">
        <title>Complete Genome Sequence of Bradyrhizobium sp. strain J5, an isolated from soybean nodule in Hokkaido.</title>
        <authorList>
            <person name="Kanehara K."/>
        </authorList>
    </citation>
    <scope>NUCLEOTIDE SEQUENCE [LARGE SCALE GENOMIC DNA]</scope>
    <source>
        <strain evidence="9 10">J5</strain>
    </source>
</reference>
<dbReference type="InterPro" id="IPR036890">
    <property type="entry name" value="HATPase_C_sf"/>
</dbReference>
<feature type="coiled-coil region" evidence="7">
    <location>
        <begin position="143"/>
        <end position="174"/>
    </location>
</feature>
<dbReference type="AlphaFoldDB" id="A0A1L3F295"/>
<dbReference type="SUPFAM" id="SSF47384">
    <property type="entry name" value="Homodimeric domain of signal transducing histidine kinase"/>
    <property type="match status" value="1"/>
</dbReference>
<dbReference type="RefSeq" id="WP_071908877.1">
    <property type="nucleotide sequence ID" value="NZ_CP017637.1"/>
</dbReference>
<accession>A0A1L3F295</accession>
<dbReference type="GO" id="GO:0000155">
    <property type="term" value="F:phosphorelay sensor kinase activity"/>
    <property type="evidence" value="ECO:0007669"/>
    <property type="project" value="InterPro"/>
</dbReference>
<dbReference type="InterPro" id="IPR029016">
    <property type="entry name" value="GAF-like_dom_sf"/>
</dbReference>
<proteinExistence type="predicted"/>
<dbReference type="SMART" id="SM00388">
    <property type="entry name" value="HisKA"/>
    <property type="match status" value="1"/>
</dbReference>
<dbReference type="SUPFAM" id="SSF55781">
    <property type="entry name" value="GAF domain-like"/>
    <property type="match status" value="1"/>
</dbReference>
<dbReference type="PRINTS" id="PR00344">
    <property type="entry name" value="BCTRLSENSOR"/>
</dbReference>
<dbReference type="PANTHER" id="PTHR43711:SF1">
    <property type="entry name" value="HISTIDINE KINASE 1"/>
    <property type="match status" value="1"/>
</dbReference>
<evidence type="ECO:0000256" key="4">
    <source>
        <dbReference type="ARBA" id="ARBA00022679"/>
    </source>
</evidence>
<protein>
    <recommendedName>
        <fullName evidence="2">histidine kinase</fullName>
        <ecNumber evidence="2">2.7.13.3</ecNumber>
    </recommendedName>
</protein>